<protein>
    <submittedName>
        <fullName evidence="2">Uncharacterized protein</fullName>
    </submittedName>
</protein>
<geneLocation type="plasmid" evidence="2">
    <name>pFRL3</name>
</geneLocation>
<organism evidence="2">
    <name type="scientific">Streptomyces sp. FR1</name>
    <dbReference type="NCBI Taxonomy" id="349971"/>
    <lineage>
        <taxon>Bacteria</taxon>
        <taxon>Bacillati</taxon>
        <taxon>Actinomycetota</taxon>
        <taxon>Actinomycetes</taxon>
        <taxon>Kitasatosporales</taxon>
        <taxon>Streptomycetaceae</taxon>
        <taxon>Streptomyces</taxon>
    </lineage>
</organism>
<dbReference type="InterPro" id="IPR057895">
    <property type="entry name" value="Mom"/>
</dbReference>
<feature type="region of interest" description="Disordered" evidence="1">
    <location>
        <begin position="279"/>
        <end position="303"/>
    </location>
</feature>
<keyword evidence="2" id="KW-0614">Plasmid</keyword>
<evidence type="ECO:0000256" key="1">
    <source>
        <dbReference type="SAM" id="MobiDB-lite"/>
    </source>
</evidence>
<evidence type="ECO:0000313" key="2">
    <source>
        <dbReference type="EMBL" id="AHE38820.1"/>
    </source>
</evidence>
<dbReference type="Pfam" id="PF25680">
    <property type="entry name" value="Mom"/>
    <property type="match status" value="1"/>
</dbReference>
<dbReference type="EMBL" id="KF602048">
    <property type="protein sequence ID" value="AHE38820.1"/>
    <property type="molecule type" value="Genomic_DNA"/>
</dbReference>
<accession>V9YZS3</accession>
<dbReference type="RefSeq" id="WP_024126202.1">
    <property type="nucleotide sequence ID" value="NC_023283.1"/>
</dbReference>
<dbReference type="AlphaFoldDB" id="V9YZS3"/>
<proteinExistence type="predicted"/>
<sequence>MTDAVQEALPLEDLSEVPTASDWCRRWSQGRPSWRHISEGGFDPRHYEVEPLDEMQAKRFVIENHYAGSYPSATQRFGLYRVRAGEPRQLCGVAVYGTPAGARVLTSTLPDLEPNRQSLVCSRFVLLDECPGNSESWFLARCHEALLAAGVLGVLSFADPVPRRDTHGKLIAIGHIGTIYKATNSVYTGRAAARTLKLLPDGTILHDRAAQKVRRQEAGHRYVEEKLMALGAPAPRAGCDPAAWLQEALEAVGVRQLRHRGAHRYVFRLGRNRRERERIRLGRPEMRPTPMLPDPEELPRSVS</sequence>
<gene>
    <name evidence="2" type="ORF">pFRL3_43</name>
</gene>
<reference evidence="2" key="1">
    <citation type="submission" date="2013-09" db="EMBL/GenBank/DDBJ databases">
        <title>Complete nucleotide sequence of Streptomyces linear plasmid pFRL3.</title>
        <authorList>
            <person name="Chen Z."/>
            <person name="Fang P."/>
            <person name="Qin Z."/>
        </authorList>
    </citation>
    <scope>NUCLEOTIDE SEQUENCE</scope>
    <source>
        <plasmid evidence="2">pFRL3</plasmid>
    </source>
</reference>
<name>V9YZS3_9ACTN</name>